<dbReference type="PANTHER" id="PTHR10166">
    <property type="entry name" value="VOLTAGE-DEPENDENT CALCIUM CHANNEL SUBUNIT ALPHA-2/DELTA-RELATED"/>
    <property type="match status" value="1"/>
</dbReference>
<dbReference type="PANTHER" id="PTHR10166:SF66">
    <property type="entry name" value="VWFA AND CACHE DOMAIN-CONTAINING PROTEIN CG16868"/>
    <property type="match status" value="1"/>
</dbReference>
<gene>
    <name evidence="3" type="ORF">NQ317_018716</name>
</gene>
<evidence type="ECO:0000256" key="1">
    <source>
        <dbReference type="SAM" id="Phobius"/>
    </source>
</evidence>
<reference evidence="3" key="1">
    <citation type="journal article" date="2023" name="Insect Mol. Biol.">
        <title>Genome sequencing provides insights into the evolution of gene families encoding plant cell wall-degrading enzymes in longhorned beetles.</title>
        <authorList>
            <person name="Shin N.R."/>
            <person name="Okamura Y."/>
            <person name="Kirsch R."/>
            <person name="Pauchet Y."/>
        </authorList>
    </citation>
    <scope>NUCLEOTIDE SEQUENCE</scope>
    <source>
        <strain evidence="3">MMC_N1</strain>
    </source>
</reference>
<dbReference type="InterPro" id="IPR002035">
    <property type="entry name" value="VWF_A"/>
</dbReference>
<dbReference type="CDD" id="cd18774">
    <property type="entry name" value="PDC2_HK_sensor"/>
    <property type="match status" value="1"/>
</dbReference>
<sequence length="1098" mass="124305">MEIFKTVIYNVIIVFVFITISPSSCGVDIKEVAKSFSEDIKQIKNNELGVPFIMSMAHKLETKINNLFVALDTARGLMRKHMGAMSTILKREYFISETEVRRSIYSPFSVCNECDENIIWNNYMKQHIYQTKTMVLILDIGGSIGNSQMQNIKAVAKKVISLLSNEDRIALLTIGDNYTSFKNDCDKLKRSECISTAICQRALNNYVDALITDSSATNHVLGIQKGLEIISKEARLIGNNTVMLLYVSRGLLSSLSEPRNILEAVAQFTNSYNVSLIINTCAILADLKPVMYEPQFLQDLAEQNYTKYNISCKSNMLRKTGVMLTINNSNSVPFVVNRFYNYFNANRSIKLNRNLYLPAKDEFSGDLTVSFTVNWMWRGHFYMLCADVYFLSLVEDLIYYSSNQDYSYAFLMDLQGNILIHSSFLKSSTPSHKLIFADVTDVDVLRRKLITEQTGTFNTYRVNTTDLVNYAWNRVGSYYVLCIVVNRKYDPPNRPYRYIWFQSPSENKFLYHNLKDYKLCRHLNLLATLDVNSLYLSTSCFQSPSAASKTAHDKSVIQGYLAYLKDDTRLLANPGLKEDVRDEVLALSHVLDFLRKTHLSSVMSKFIVRRYASSFTGVLQMFPGSVLKPGLRPTKRPWFIRALQHRGRVVFIPPYLDKGGAGYIVTIAYATSQLVVAMDIPYGYMLKMLLKHMSVCLDANVTCFLIDDQGYIIYHPGLMDVTGSRPVVEQQHIVHKESLVSNDILNHKYFIRKLLCNNYADNTIQRYYRLNTSFTDVLANFVPGEHCVTYRIAAVPNTNIFIGVVNASCEFVATFCPCSIVDRLCLNCNRMEQKECECPCECPLEDDNETCEPAAAKQNMTDNPPCTFFTEDTLLESSFAIDTESRLEPCFPVSCQSEKTLLGCLVLALTVSLTLPPSFTGDLASDSEYSPMGPILGSIVAMCILFILLFFCYRSYTNPLTDRLYLSSTQEQLRMSDLNVNDNTFHDLGNHRDKLLTEDSPNVVSPYCLANTYRHTPVAADSDHGYSTMTPHDESEHLSLAPVEVDSLEDDILSDSTSVHTSVSAKDAPRILSPTCTKISHKNCIIVPVTVHRNMERI</sequence>
<feature type="transmembrane region" description="Helical" evidence="1">
    <location>
        <begin position="7"/>
        <end position="24"/>
    </location>
</feature>
<keyword evidence="1" id="KW-1133">Transmembrane helix</keyword>
<dbReference type="Proteomes" id="UP001162164">
    <property type="component" value="Unassembled WGS sequence"/>
</dbReference>
<dbReference type="EMBL" id="JAPWTJ010000251">
    <property type="protein sequence ID" value="KAJ8980589.1"/>
    <property type="molecule type" value="Genomic_DNA"/>
</dbReference>
<evidence type="ECO:0000259" key="2">
    <source>
        <dbReference type="PROSITE" id="PS50234"/>
    </source>
</evidence>
<dbReference type="InterPro" id="IPR036465">
    <property type="entry name" value="vWFA_dom_sf"/>
</dbReference>
<evidence type="ECO:0000313" key="4">
    <source>
        <dbReference type="Proteomes" id="UP001162164"/>
    </source>
</evidence>
<keyword evidence="1" id="KW-0472">Membrane</keyword>
<organism evidence="3 4">
    <name type="scientific">Molorchus minor</name>
    <dbReference type="NCBI Taxonomy" id="1323400"/>
    <lineage>
        <taxon>Eukaryota</taxon>
        <taxon>Metazoa</taxon>
        <taxon>Ecdysozoa</taxon>
        <taxon>Arthropoda</taxon>
        <taxon>Hexapoda</taxon>
        <taxon>Insecta</taxon>
        <taxon>Pterygota</taxon>
        <taxon>Neoptera</taxon>
        <taxon>Endopterygota</taxon>
        <taxon>Coleoptera</taxon>
        <taxon>Polyphaga</taxon>
        <taxon>Cucujiformia</taxon>
        <taxon>Chrysomeloidea</taxon>
        <taxon>Cerambycidae</taxon>
        <taxon>Lamiinae</taxon>
        <taxon>Monochamini</taxon>
        <taxon>Molorchus</taxon>
    </lineage>
</organism>
<protein>
    <recommendedName>
        <fullName evidence="2">VWFA domain-containing protein</fullName>
    </recommendedName>
</protein>
<feature type="domain" description="VWFA" evidence="2">
    <location>
        <begin position="133"/>
        <end position="343"/>
    </location>
</feature>
<accession>A0ABQ9JSN0</accession>
<dbReference type="SUPFAM" id="SSF53300">
    <property type="entry name" value="vWA-like"/>
    <property type="match status" value="1"/>
</dbReference>
<name>A0ABQ9JSN0_9CUCU</name>
<proteinExistence type="predicted"/>
<dbReference type="InterPro" id="IPR051173">
    <property type="entry name" value="Ca_channel_alpha-2/delta"/>
</dbReference>
<dbReference type="Gene3D" id="3.30.450.20">
    <property type="entry name" value="PAS domain"/>
    <property type="match status" value="2"/>
</dbReference>
<dbReference type="PROSITE" id="PS50234">
    <property type="entry name" value="VWFA"/>
    <property type="match status" value="1"/>
</dbReference>
<keyword evidence="1" id="KW-0812">Transmembrane</keyword>
<evidence type="ECO:0000313" key="3">
    <source>
        <dbReference type="EMBL" id="KAJ8980589.1"/>
    </source>
</evidence>
<keyword evidence="4" id="KW-1185">Reference proteome</keyword>
<comment type="caution">
    <text evidence="3">The sequence shown here is derived from an EMBL/GenBank/DDBJ whole genome shotgun (WGS) entry which is preliminary data.</text>
</comment>
<feature type="transmembrane region" description="Helical" evidence="1">
    <location>
        <begin position="931"/>
        <end position="953"/>
    </location>
</feature>
<dbReference type="Gene3D" id="3.40.50.410">
    <property type="entry name" value="von Willebrand factor, type A domain"/>
    <property type="match status" value="1"/>
</dbReference>